<protein>
    <recommendedName>
        <fullName evidence="3">Integrase</fullName>
    </recommendedName>
</protein>
<reference evidence="1 2" key="1">
    <citation type="submission" date="2020-08" db="EMBL/GenBank/DDBJ databases">
        <title>Genomic Encyclopedia of Type Strains, Phase IV (KMG-IV): sequencing the most valuable type-strain genomes for metagenomic binning, comparative biology and taxonomic classification.</title>
        <authorList>
            <person name="Goeker M."/>
        </authorList>
    </citation>
    <scope>NUCLEOTIDE SEQUENCE [LARGE SCALE GENOMIC DNA]</scope>
    <source>
        <strain evidence="1 2">DSM 11099</strain>
    </source>
</reference>
<accession>A0A7W9S4W4</accession>
<gene>
    <name evidence="1" type="ORF">HNR59_003484</name>
</gene>
<evidence type="ECO:0000313" key="2">
    <source>
        <dbReference type="Proteomes" id="UP000533306"/>
    </source>
</evidence>
<dbReference type="EMBL" id="JACHEU010000004">
    <property type="protein sequence ID" value="MBB6014090.1"/>
    <property type="molecule type" value="Genomic_DNA"/>
</dbReference>
<organism evidence="1 2">
    <name type="scientific">Aquamicrobium lusatiense</name>
    <dbReference type="NCBI Taxonomy" id="89772"/>
    <lineage>
        <taxon>Bacteria</taxon>
        <taxon>Pseudomonadati</taxon>
        <taxon>Pseudomonadota</taxon>
        <taxon>Alphaproteobacteria</taxon>
        <taxon>Hyphomicrobiales</taxon>
        <taxon>Phyllobacteriaceae</taxon>
        <taxon>Aquamicrobium</taxon>
    </lineage>
</organism>
<keyword evidence="2" id="KW-1185">Reference proteome</keyword>
<dbReference type="AlphaFoldDB" id="A0A7W9S4W4"/>
<evidence type="ECO:0008006" key="3">
    <source>
        <dbReference type="Google" id="ProtNLM"/>
    </source>
</evidence>
<evidence type="ECO:0000313" key="1">
    <source>
        <dbReference type="EMBL" id="MBB6014090.1"/>
    </source>
</evidence>
<name>A0A7W9S4W4_9HYPH</name>
<comment type="caution">
    <text evidence="1">The sequence shown here is derived from an EMBL/GenBank/DDBJ whole genome shotgun (WGS) entry which is preliminary data.</text>
</comment>
<dbReference type="Proteomes" id="UP000533306">
    <property type="component" value="Unassembled WGS sequence"/>
</dbReference>
<sequence length="74" mass="8731">MNRTFRDPTVKRLHYGNHDQLRRHLQDFIAACNFGTGLKMLKGLTPCEFICKRWTSQPDRFFINPIHRISGLNT</sequence>
<proteinExistence type="predicted"/>